<organism evidence="1">
    <name type="scientific">Arundo donax</name>
    <name type="common">Giant reed</name>
    <name type="synonym">Donax arundinaceus</name>
    <dbReference type="NCBI Taxonomy" id="35708"/>
    <lineage>
        <taxon>Eukaryota</taxon>
        <taxon>Viridiplantae</taxon>
        <taxon>Streptophyta</taxon>
        <taxon>Embryophyta</taxon>
        <taxon>Tracheophyta</taxon>
        <taxon>Spermatophyta</taxon>
        <taxon>Magnoliopsida</taxon>
        <taxon>Liliopsida</taxon>
        <taxon>Poales</taxon>
        <taxon>Poaceae</taxon>
        <taxon>PACMAD clade</taxon>
        <taxon>Arundinoideae</taxon>
        <taxon>Arundineae</taxon>
        <taxon>Arundo</taxon>
    </lineage>
</organism>
<proteinExistence type="predicted"/>
<protein>
    <submittedName>
        <fullName evidence="1">Uncharacterized protein</fullName>
    </submittedName>
</protein>
<reference evidence="1" key="2">
    <citation type="journal article" date="2015" name="Data Brief">
        <title>Shoot transcriptome of the giant reed, Arundo donax.</title>
        <authorList>
            <person name="Barrero R.A."/>
            <person name="Guerrero F.D."/>
            <person name="Moolhuijzen P."/>
            <person name="Goolsby J.A."/>
            <person name="Tidwell J."/>
            <person name="Bellgard S.E."/>
            <person name="Bellgard M.I."/>
        </authorList>
    </citation>
    <scope>NUCLEOTIDE SEQUENCE</scope>
    <source>
        <tissue evidence="1">Shoot tissue taken approximately 20 cm above the soil surface</tissue>
    </source>
</reference>
<dbReference type="EMBL" id="GBRH01227761">
    <property type="protein sequence ID" value="JAD70134.1"/>
    <property type="molecule type" value="Transcribed_RNA"/>
</dbReference>
<dbReference type="AlphaFoldDB" id="A0A0A9C1K4"/>
<name>A0A0A9C1K4_ARUDO</name>
<evidence type="ECO:0000313" key="1">
    <source>
        <dbReference type="EMBL" id="JAD70134.1"/>
    </source>
</evidence>
<sequence length="23" mass="2690">MFSSCRLYSPRIPPSWKMPHVVA</sequence>
<reference evidence="1" key="1">
    <citation type="submission" date="2014-09" db="EMBL/GenBank/DDBJ databases">
        <authorList>
            <person name="Magalhaes I.L.F."/>
            <person name="Oliveira U."/>
            <person name="Santos F.R."/>
            <person name="Vidigal T.H.D.A."/>
            <person name="Brescovit A.D."/>
            <person name="Santos A.J."/>
        </authorList>
    </citation>
    <scope>NUCLEOTIDE SEQUENCE</scope>
    <source>
        <tissue evidence="1">Shoot tissue taken approximately 20 cm above the soil surface</tissue>
    </source>
</reference>
<accession>A0A0A9C1K4</accession>